<accession>A0A6A6HZ98</accession>
<dbReference type="EMBL" id="ML987205">
    <property type="protein sequence ID" value="KAF2243229.1"/>
    <property type="molecule type" value="Genomic_DNA"/>
</dbReference>
<gene>
    <name evidence="2" type="ORF">BU26DRAFT_113591</name>
</gene>
<evidence type="ECO:0000313" key="2">
    <source>
        <dbReference type="EMBL" id="KAF2243229.1"/>
    </source>
</evidence>
<evidence type="ECO:0000256" key="1">
    <source>
        <dbReference type="SAM" id="MobiDB-lite"/>
    </source>
</evidence>
<reference evidence="2" key="1">
    <citation type="journal article" date="2020" name="Stud. Mycol.">
        <title>101 Dothideomycetes genomes: a test case for predicting lifestyles and emergence of pathogens.</title>
        <authorList>
            <person name="Haridas S."/>
            <person name="Albert R."/>
            <person name="Binder M."/>
            <person name="Bloem J."/>
            <person name="Labutti K."/>
            <person name="Salamov A."/>
            <person name="Andreopoulos B."/>
            <person name="Baker S."/>
            <person name="Barry K."/>
            <person name="Bills G."/>
            <person name="Bluhm B."/>
            <person name="Cannon C."/>
            <person name="Castanera R."/>
            <person name="Culley D."/>
            <person name="Daum C."/>
            <person name="Ezra D."/>
            <person name="Gonzalez J."/>
            <person name="Henrissat B."/>
            <person name="Kuo A."/>
            <person name="Liang C."/>
            <person name="Lipzen A."/>
            <person name="Lutzoni F."/>
            <person name="Magnuson J."/>
            <person name="Mondo S."/>
            <person name="Nolan M."/>
            <person name="Ohm R."/>
            <person name="Pangilinan J."/>
            <person name="Park H.-J."/>
            <person name="Ramirez L."/>
            <person name="Alfaro M."/>
            <person name="Sun H."/>
            <person name="Tritt A."/>
            <person name="Yoshinaga Y."/>
            <person name="Zwiers L.-H."/>
            <person name="Turgeon B."/>
            <person name="Goodwin S."/>
            <person name="Spatafora J."/>
            <person name="Crous P."/>
            <person name="Grigoriev I."/>
        </authorList>
    </citation>
    <scope>NUCLEOTIDE SEQUENCE</scope>
    <source>
        <strain evidence="2">CBS 122368</strain>
    </source>
</reference>
<name>A0A6A6HZ98_9PLEO</name>
<proteinExistence type="predicted"/>
<dbReference type="AlphaFoldDB" id="A0A6A6HZ98"/>
<sequence length="107" mass="11589">MTDSRKLLRCRTAATHDRQHRGGHCSQSGETGFRPGRVSALWLWLCGVGTSAARRCWASIVSGRVGWSNGRTSSDGGRAHGTAVPCSWNCPEQSRPYSSLLARLSSD</sequence>
<organism evidence="2 3">
    <name type="scientific">Trematosphaeria pertusa</name>
    <dbReference type="NCBI Taxonomy" id="390896"/>
    <lineage>
        <taxon>Eukaryota</taxon>
        <taxon>Fungi</taxon>
        <taxon>Dikarya</taxon>
        <taxon>Ascomycota</taxon>
        <taxon>Pezizomycotina</taxon>
        <taxon>Dothideomycetes</taxon>
        <taxon>Pleosporomycetidae</taxon>
        <taxon>Pleosporales</taxon>
        <taxon>Massarineae</taxon>
        <taxon>Trematosphaeriaceae</taxon>
        <taxon>Trematosphaeria</taxon>
    </lineage>
</organism>
<keyword evidence="3" id="KW-1185">Reference proteome</keyword>
<dbReference type="Proteomes" id="UP000800094">
    <property type="component" value="Unassembled WGS sequence"/>
</dbReference>
<evidence type="ECO:0000313" key="3">
    <source>
        <dbReference type="Proteomes" id="UP000800094"/>
    </source>
</evidence>
<dbReference type="RefSeq" id="XP_033678233.1">
    <property type="nucleotide sequence ID" value="XM_033819431.1"/>
</dbReference>
<protein>
    <submittedName>
        <fullName evidence="2">Uncharacterized protein</fullName>
    </submittedName>
</protein>
<feature type="region of interest" description="Disordered" evidence="1">
    <location>
        <begin position="13"/>
        <end position="32"/>
    </location>
</feature>
<dbReference type="GeneID" id="54572761"/>